<dbReference type="GO" id="GO:0016887">
    <property type="term" value="F:ATP hydrolysis activity"/>
    <property type="evidence" value="ECO:0007669"/>
    <property type="project" value="RHEA"/>
</dbReference>
<evidence type="ECO:0000256" key="4">
    <source>
        <dbReference type="ARBA" id="ARBA00022741"/>
    </source>
</evidence>
<evidence type="ECO:0000256" key="10">
    <source>
        <dbReference type="ARBA" id="ARBA00048954"/>
    </source>
</evidence>
<keyword evidence="3 12" id="KW-0235">DNA replication</keyword>
<evidence type="ECO:0000259" key="13">
    <source>
        <dbReference type="PROSITE" id="PS51199"/>
    </source>
</evidence>
<name>V5Z3S1_9GAMM</name>
<evidence type="ECO:0000256" key="7">
    <source>
        <dbReference type="ARBA" id="ARBA00022840"/>
    </source>
</evidence>
<dbReference type="InterPro" id="IPR007692">
    <property type="entry name" value="DNA_helicase_DnaB"/>
</dbReference>
<evidence type="ECO:0000313" key="14">
    <source>
        <dbReference type="EMBL" id="CCG85937.1"/>
    </source>
</evidence>
<dbReference type="GO" id="GO:0043139">
    <property type="term" value="F:5'-3' DNA helicase activity"/>
    <property type="evidence" value="ECO:0007669"/>
    <property type="project" value="UniProtKB-EC"/>
</dbReference>
<dbReference type="EC" id="5.6.2.3" evidence="11 12"/>
<feature type="domain" description="SF4 helicase" evidence="13">
    <location>
        <begin position="184"/>
        <end position="453"/>
    </location>
</feature>
<dbReference type="GO" id="GO:0005524">
    <property type="term" value="F:ATP binding"/>
    <property type="evidence" value="ECO:0007669"/>
    <property type="project" value="UniProtKB-UniRule"/>
</dbReference>
<dbReference type="GO" id="GO:0005829">
    <property type="term" value="C:cytosol"/>
    <property type="evidence" value="ECO:0007669"/>
    <property type="project" value="TreeGrafter"/>
</dbReference>
<dbReference type="Gene3D" id="3.40.50.300">
    <property type="entry name" value="P-loop containing nucleotide triphosphate hydrolases"/>
    <property type="match status" value="1"/>
</dbReference>
<keyword evidence="7 12" id="KW-0067">ATP-binding</keyword>
<dbReference type="NCBIfam" id="NF040583">
    <property type="entry name" value="dnaB_SPI-7_type"/>
    <property type="match status" value="1"/>
</dbReference>
<dbReference type="PANTHER" id="PTHR30153">
    <property type="entry name" value="REPLICATIVE DNA HELICASE DNAB"/>
    <property type="match status" value="1"/>
</dbReference>
<dbReference type="Gene3D" id="1.10.860.10">
    <property type="entry name" value="DNAb Helicase, Chain A"/>
    <property type="match status" value="1"/>
</dbReference>
<keyword evidence="4 12" id="KW-0547">Nucleotide-binding</keyword>
<dbReference type="PROSITE" id="PS51199">
    <property type="entry name" value="SF4_HELICASE"/>
    <property type="match status" value="1"/>
</dbReference>
<dbReference type="AlphaFoldDB" id="V5Z3S1"/>
<dbReference type="GO" id="GO:1990077">
    <property type="term" value="C:primosome complex"/>
    <property type="evidence" value="ECO:0007669"/>
    <property type="project" value="UniProtKB-UniRule"/>
</dbReference>
<keyword evidence="8 12" id="KW-0238">DNA-binding</keyword>
<keyword evidence="2 12" id="KW-0639">Primosome</keyword>
<comment type="function">
    <text evidence="12">The main replicative DNA helicase, it participates in initiation and elongation during chromosome replication. Travels ahead of the DNA replisome, separating dsDNA into templates for DNA synthesis. A processive ATP-dependent 5'-3' DNA helicase it has DNA-dependent ATPase activity.</text>
</comment>
<dbReference type="NCBIfam" id="TIGR00665">
    <property type="entry name" value="DnaB"/>
    <property type="match status" value="1"/>
</dbReference>
<evidence type="ECO:0000256" key="2">
    <source>
        <dbReference type="ARBA" id="ARBA00022515"/>
    </source>
</evidence>
<evidence type="ECO:0000256" key="6">
    <source>
        <dbReference type="ARBA" id="ARBA00022806"/>
    </source>
</evidence>
<gene>
    <name evidence="14" type="ORF">EPIR_0572</name>
</gene>
<comment type="similarity">
    <text evidence="1 12">Belongs to the helicase family. DnaB subfamily.</text>
</comment>
<dbReference type="GO" id="GO:0006269">
    <property type="term" value="P:DNA replication, synthesis of primer"/>
    <property type="evidence" value="ECO:0007669"/>
    <property type="project" value="UniProtKB-UniRule"/>
</dbReference>
<dbReference type="CDD" id="cd00984">
    <property type="entry name" value="DnaB_C"/>
    <property type="match status" value="1"/>
</dbReference>
<comment type="catalytic activity">
    <reaction evidence="10 12">
        <text>ATP + H2O = ADP + phosphate + H(+)</text>
        <dbReference type="Rhea" id="RHEA:13065"/>
        <dbReference type="ChEBI" id="CHEBI:15377"/>
        <dbReference type="ChEBI" id="CHEBI:15378"/>
        <dbReference type="ChEBI" id="CHEBI:30616"/>
        <dbReference type="ChEBI" id="CHEBI:43474"/>
        <dbReference type="ChEBI" id="CHEBI:456216"/>
        <dbReference type="EC" id="5.6.2.3"/>
    </reaction>
</comment>
<proteinExistence type="inferred from homology"/>
<evidence type="ECO:0000313" key="15">
    <source>
        <dbReference type="Proteomes" id="UP000018217"/>
    </source>
</evidence>
<evidence type="ECO:0000256" key="12">
    <source>
        <dbReference type="RuleBase" id="RU362085"/>
    </source>
</evidence>
<dbReference type="InterPro" id="IPR036185">
    <property type="entry name" value="DNA_heli_DnaB-like_N_sf"/>
</dbReference>
<dbReference type="InterPro" id="IPR016136">
    <property type="entry name" value="DNA_helicase_N/primase_C"/>
</dbReference>
<evidence type="ECO:0000256" key="1">
    <source>
        <dbReference type="ARBA" id="ARBA00008428"/>
    </source>
</evidence>
<dbReference type="EMBL" id="CAHS01000006">
    <property type="protein sequence ID" value="CCG85937.1"/>
    <property type="molecule type" value="Genomic_DNA"/>
</dbReference>
<evidence type="ECO:0000256" key="3">
    <source>
        <dbReference type="ARBA" id="ARBA00022705"/>
    </source>
</evidence>
<dbReference type="InterPro" id="IPR007694">
    <property type="entry name" value="DNA_helicase_DnaB-like_C"/>
</dbReference>
<dbReference type="PANTHER" id="PTHR30153:SF2">
    <property type="entry name" value="REPLICATIVE DNA HELICASE"/>
    <property type="match status" value="1"/>
</dbReference>
<keyword evidence="9" id="KW-0413">Isomerase</keyword>
<dbReference type="RefSeq" id="WP_023653777.1">
    <property type="nucleotide sequence ID" value="NZ_CAHS01000006.1"/>
</dbReference>
<keyword evidence="5 12" id="KW-0378">Hydrolase</keyword>
<dbReference type="SUPFAM" id="SSF52540">
    <property type="entry name" value="P-loop containing nucleoside triphosphate hydrolases"/>
    <property type="match status" value="1"/>
</dbReference>
<dbReference type="Proteomes" id="UP000018217">
    <property type="component" value="Unassembled WGS sequence"/>
</dbReference>
<sequence>MSNLAEFRNNIPGLVSRDAEQCVIGGLMLDNHSWDDVALLINTEDFSYSVHRVIFHEMTRLVSAGRPIDLVTLAESIESRGKDKLDQIGGFAYLAELSKNIPSAANIVPYSEIVAKYSRARQLAAIGTEITDSVKAPGADIAQVMEEAEQKITRLAERAEPQQAVTIVDGLEKLFIELERRCNTPDGITGAPTGFDDFDAMTSGLQAGDLILIAARPSMGKTAFLISLMLNSLIKKAGSFGQFYSLEQPTEQILMRMISSLGSVELQRLKSGQMDEEDWARVSSASGLLLSDLKERLIIDDSSGLSPAMLRIRARRNARRYGHPSIIGLDYLQLMRCPGQENRTQEIAEISRSLKALAKEMGCPVVALSQLNRQLESRADKRPNNGDLRDSGALEQDADVIVFIYRDEVYNENSHDKGVAEVIISKQRQGPTGTVRLQFEGKYTRFADVSSPAGRYA</sequence>
<dbReference type="Pfam" id="PF00772">
    <property type="entry name" value="DnaB"/>
    <property type="match status" value="1"/>
</dbReference>
<dbReference type="InterPro" id="IPR007693">
    <property type="entry name" value="DNA_helicase_DnaB-like_N"/>
</dbReference>
<evidence type="ECO:0000256" key="8">
    <source>
        <dbReference type="ARBA" id="ARBA00023125"/>
    </source>
</evidence>
<dbReference type="OrthoDB" id="9773982at2"/>
<protein>
    <recommendedName>
        <fullName evidence="11 12">Replicative DNA helicase</fullName>
        <ecNumber evidence="11 12">5.6.2.3</ecNumber>
    </recommendedName>
</protein>
<dbReference type="STRING" id="1161919.EPIR_0572"/>
<keyword evidence="15" id="KW-1185">Reference proteome</keyword>
<dbReference type="SUPFAM" id="SSF48024">
    <property type="entry name" value="N-terminal domain of DnaB helicase"/>
    <property type="match status" value="1"/>
</dbReference>
<evidence type="ECO:0000256" key="11">
    <source>
        <dbReference type="NCBIfam" id="TIGR00665"/>
    </source>
</evidence>
<accession>V5Z3S1</accession>
<keyword evidence="6 12" id="KW-0347">Helicase</keyword>
<dbReference type="GO" id="GO:0003677">
    <property type="term" value="F:DNA binding"/>
    <property type="evidence" value="ECO:0007669"/>
    <property type="project" value="UniProtKB-UniRule"/>
</dbReference>
<dbReference type="Pfam" id="PF03796">
    <property type="entry name" value="DnaB_C"/>
    <property type="match status" value="1"/>
</dbReference>
<reference evidence="14 15" key="1">
    <citation type="journal article" date="2013" name="Syst. Appl. Microbiol.">
        <title>Phylogenetic position and virulence apparatus of the pear flower necrosis pathogen Erwinia piriflorinigrans CFBP 5888T as assessed by comparative genomics.</title>
        <authorList>
            <person name="Smits T.H."/>
            <person name="Rezzonico F."/>
            <person name="Lopez M.M."/>
            <person name="Blom J."/>
            <person name="Goesmann A."/>
            <person name="Frey J.E."/>
            <person name="Duffy B."/>
        </authorList>
    </citation>
    <scope>NUCLEOTIDE SEQUENCE [LARGE SCALE GENOMIC DNA]</scope>
    <source>
        <strain evidence="15">CFBP5888</strain>
    </source>
</reference>
<evidence type="ECO:0000256" key="5">
    <source>
        <dbReference type="ARBA" id="ARBA00022801"/>
    </source>
</evidence>
<evidence type="ECO:0000256" key="9">
    <source>
        <dbReference type="ARBA" id="ARBA00023235"/>
    </source>
</evidence>
<comment type="caution">
    <text evidence="14">The sequence shown here is derived from an EMBL/GenBank/DDBJ whole genome shotgun (WGS) entry which is preliminary data.</text>
</comment>
<dbReference type="InterPro" id="IPR027417">
    <property type="entry name" value="P-loop_NTPase"/>
</dbReference>
<organism evidence="14 15">
    <name type="scientific">Erwinia piriflorinigrans CFBP 5888</name>
    <dbReference type="NCBI Taxonomy" id="1161919"/>
    <lineage>
        <taxon>Bacteria</taxon>
        <taxon>Pseudomonadati</taxon>
        <taxon>Pseudomonadota</taxon>
        <taxon>Gammaproteobacteria</taxon>
        <taxon>Enterobacterales</taxon>
        <taxon>Erwiniaceae</taxon>
        <taxon>Erwinia</taxon>
    </lineage>
</organism>